<reference evidence="10 11" key="2">
    <citation type="submission" date="2015-05" db="EMBL/GenBank/DDBJ databases">
        <authorList>
            <person name="Morales-Cruz A."/>
            <person name="Amrine K.C."/>
            <person name="Cantu D."/>
        </authorList>
    </citation>
    <scope>NUCLEOTIDE SEQUENCE [LARGE SCALE GENOMIC DNA]</scope>
    <source>
        <strain evidence="10">UCRPC4</strain>
    </source>
</reference>
<dbReference type="SUPFAM" id="SSF69593">
    <property type="entry name" value="Glycerol-3-phosphate (1)-acyltransferase"/>
    <property type="match status" value="1"/>
</dbReference>
<dbReference type="PANTHER" id="PTHR23063">
    <property type="entry name" value="PHOSPHOLIPID ACYLTRANSFERASE"/>
    <property type="match status" value="1"/>
</dbReference>
<evidence type="ECO:0000259" key="9">
    <source>
        <dbReference type="SMART" id="SM00563"/>
    </source>
</evidence>
<dbReference type="SMART" id="SM00563">
    <property type="entry name" value="PlsC"/>
    <property type="match status" value="1"/>
</dbReference>
<dbReference type="PANTHER" id="PTHR23063:SF60">
    <property type="entry name" value="LYSOPHOSPHATIDIC ACID:OLEOYL-COA ACYLTRANSFERASE 1"/>
    <property type="match status" value="1"/>
</dbReference>
<comment type="similarity">
    <text evidence="2">Belongs to the 1-acyl-sn-glycerol-3-phosphate acyltransferase family.</text>
</comment>
<keyword evidence="4" id="KW-0812">Transmembrane</keyword>
<comment type="caution">
    <text evidence="10">The sequence shown here is derived from an EMBL/GenBank/DDBJ whole genome shotgun (WGS) entry which is preliminary data.</text>
</comment>
<evidence type="ECO:0000256" key="8">
    <source>
        <dbReference type="ARBA" id="ARBA00023315"/>
    </source>
</evidence>
<dbReference type="GO" id="GO:0016746">
    <property type="term" value="F:acyltransferase activity"/>
    <property type="evidence" value="ECO:0007669"/>
    <property type="project" value="UniProtKB-KW"/>
</dbReference>
<dbReference type="OrthoDB" id="272512at2759"/>
<protein>
    <submittedName>
        <fullName evidence="10">Putative vacuolar protein sorting protein</fullName>
    </submittedName>
</protein>
<dbReference type="EMBL" id="LCWF01000093">
    <property type="protein sequence ID" value="KKY20780.1"/>
    <property type="molecule type" value="Genomic_DNA"/>
</dbReference>
<evidence type="ECO:0000256" key="4">
    <source>
        <dbReference type="ARBA" id="ARBA00022692"/>
    </source>
</evidence>
<evidence type="ECO:0000256" key="6">
    <source>
        <dbReference type="ARBA" id="ARBA00023098"/>
    </source>
</evidence>
<evidence type="ECO:0000313" key="10">
    <source>
        <dbReference type="EMBL" id="KKY20780.1"/>
    </source>
</evidence>
<evidence type="ECO:0000256" key="3">
    <source>
        <dbReference type="ARBA" id="ARBA00022679"/>
    </source>
</evidence>
<organism evidence="10 11">
    <name type="scientific">Phaeomoniella chlamydospora</name>
    <name type="common">Phaeoacremonium chlamydosporum</name>
    <dbReference type="NCBI Taxonomy" id="158046"/>
    <lineage>
        <taxon>Eukaryota</taxon>
        <taxon>Fungi</taxon>
        <taxon>Dikarya</taxon>
        <taxon>Ascomycota</taxon>
        <taxon>Pezizomycotina</taxon>
        <taxon>Eurotiomycetes</taxon>
        <taxon>Chaetothyriomycetidae</taxon>
        <taxon>Phaeomoniellales</taxon>
        <taxon>Phaeomoniellaceae</taxon>
        <taxon>Phaeomoniella</taxon>
    </lineage>
</organism>
<proteinExistence type="inferred from homology"/>
<keyword evidence="7" id="KW-0472">Membrane</keyword>
<dbReference type="AlphaFoldDB" id="A0A0G2GVN3"/>
<dbReference type="InterPro" id="IPR002123">
    <property type="entry name" value="Plipid/glycerol_acylTrfase"/>
</dbReference>
<sequence>MPIGSLGKKASLWCIIGTPGIWWIDLQIDGVRKGSLAQHQARLPRPGTVIALNHTSPLDALYIAAIFDPIFTASYPTTRLVERISLMQAIYRAFAQPLVEPPPGTKLVELQTLIDKNHDRVVAVFPECTTTNGRAILPFSPSLLSIGKRTKVFPVSLRYTPADITTPIPGSYGTFLWNLCSKPTHCIRVRIAEAVLNTSLIGVDRATKSSSYKSNFFDTLHDTSSVDTLVGDDSEPSKEEKVFLDRVGEALSRLGRVKRVGLGVKDKVEFVNAWTRSRKRR</sequence>
<evidence type="ECO:0000256" key="5">
    <source>
        <dbReference type="ARBA" id="ARBA00022989"/>
    </source>
</evidence>
<evidence type="ECO:0000256" key="7">
    <source>
        <dbReference type="ARBA" id="ARBA00023136"/>
    </source>
</evidence>
<comment type="subcellular location">
    <subcellularLocation>
        <location evidence="1">Membrane</location>
    </subcellularLocation>
</comment>
<reference evidence="10 11" key="1">
    <citation type="submission" date="2015-05" db="EMBL/GenBank/DDBJ databases">
        <title>Distinctive expansion of gene families associated with plant cell wall degradation and secondary metabolism in the genomes of grapevine trunk pathogens.</title>
        <authorList>
            <person name="Lawrence D.P."/>
            <person name="Travadon R."/>
            <person name="Rolshausen P.E."/>
            <person name="Baumgartner K."/>
        </authorList>
    </citation>
    <scope>NUCLEOTIDE SEQUENCE [LARGE SCALE GENOMIC DNA]</scope>
    <source>
        <strain evidence="10">UCRPC4</strain>
    </source>
</reference>
<evidence type="ECO:0000256" key="1">
    <source>
        <dbReference type="ARBA" id="ARBA00004370"/>
    </source>
</evidence>
<accession>A0A0G2GVN3</accession>
<dbReference type="Proteomes" id="UP000053317">
    <property type="component" value="Unassembled WGS sequence"/>
</dbReference>
<feature type="domain" description="Phospholipid/glycerol acyltransferase" evidence="9">
    <location>
        <begin position="48"/>
        <end position="160"/>
    </location>
</feature>
<name>A0A0G2GVN3_PHACM</name>
<keyword evidence="3" id="KW-0808">Transferase</keyword>
<evidence type="ECO:0000256" key="2">
    <source>
        <dbReference type="ARBA" id="ARBA00008655"/>
    </source>
</evidence>
<keyword evidence="6" id="KW-0443">Lipid metabolism</keyword>
<dbReference type="Pfam" id="PF01553">
    <property type="entry name" value="Acyltransferase"/>
    <property type="match status" value="1"/>
</dbReference>
<dbReference type="GO" id="GO:0006629">
    <property type="term" value="P:lipid metabolic process"/>
    <property type="evidence" value="ECO:0007669"/>
    <property type="project" value="UniProtKB-KW"/>
</dbReference>
<keyword evidence="8" id="KW-0012">Acyltransferase</keyword>
<dbReference type="GO" id="GO:0016020">
    <property type="term" value="C:membrane"/>
    <property type="evidence" value="ECO:0007669"/>
    <property type="project" value="UniProtKB-SubCell"/>
</dbReference>
<keyword evidence="11" id="KW-1185">Reference proteome</keyword>
<gene>
    <name evidence="10" type="ORF">UCRPC4_g04052</name>
</gene>
<evidence type="ECO:0000313" key="11">
    <source>
        <dbReference type="Proteomes" id="UP000053317"/>
    </source>
</evidence>
<keyword evidence="5" id="KW-1133">Transmembrane helix</keyword>